<name>A0A2I0WQM4_9ASPA</name>
<feature type="domain" description="CBS" evidence="4">
    <location>
        <begin position="232"/>
        <end position="290"/>
    </location>
</feature>
<evidence type="ECO:0000256" key="2">
    <source>
        <dbReference type="ARBA" id="ARBA00023122"/>
    </source>
</evidence>
<dbReference type="Gene3D" id="3.10.580.10">
    <property type="entry name" value="CBS-domain"/>
    <property type="match status" value="2"/>
</dbReference>
<evidence type="ECO:0000313" key="5">
    <source>
        <dbReference type="EMBL" id="PKU77958.1"/>
    </source>
</evidence>
<keyword evidence="6" id="KW-1185">Reference proteome</keyword>
<evidence type="ECO:0000256" key="3">
    <source>
        <dbReference type="PROSITE-ProRule" id="PRU00703"/>
    </source>
</evidence>
<dbReference type="InterPro" id="IPR046342">
    <property type="entry name" value="CBS_dom_sf"/>
</dbReference>
<evidence type="ECO:0000256" key="1">
    <source>
        <dbReference type="ARBA" id="ARBA00022737"/>
    </source>
</evidence>
<reference evidence="5 6" key="2">
    <citation type="journal article" date="2017" name="Nature">
        <title>The Apostasia genome and the evolution of orchids.</title>
        <authorList>
            <person name="Zhang G.Q."/>
            <person name="Liu K.W."/>
            <person name="Li Z."/>
            <person name="Lohaus R."/>
            <person name="Hsiao Y.Y."/>
            <person name="Niu S.C."/>
            <person name="Wang J.Y."/>
            <person name="Lin Y.C."/>
            <person name="Xu Q."/>
            <person name="Chen L.J."/>
            <person name="Yoshida K."/>
            <person name="Fujiwara S."/>
            <person name="Wang Z.W."/>
            <person name="Zhang Y.Q."/>
            <person name="Mitsuda N."/>
            <person name="Wang M."/>
            <person name="Liu G.H."/>
            <person name="Pecoraro L."/>
            <person name="Huang H.X."/>
            <person name="Xiao X.J."/>
            <person name="Lin M."/>
            <person name="Wu X.Y."/>
            <person name="Wu W.L."/>
            <person name="Chen Y.Y."/>
            <person name="Chang S.B."/>
            <person name="Sakamoto S."/>
            <person name="Ohme-Takagi M."/>
            <person name="Yagi M."/>
            <person name="Zeng S.J."/>
            <person name="Shen C.Y."/>
            <person name="Yeh C.M."/>
            <person name="Luo Y.B."/>
            <person name="Tsai W.C."/>
            <person name="Van de Peer Y."/>
            <person name="Liu Z.J."/>
        </authorList>
    </citation>
    <scope>NUCLEOTIDE SEQUENCE [LARGE SCALE GENOMIC DNA]</scope>
    <source>
        <tissue evidence="5">The whole plant</tissue>
    </source>
</reference>
<dbReference type="PANTHER" id="PTHR13780:SF124">
    <property type="entry name" value="OS01G0633400 PROTEIN"/>
    <property type="match status" value="1"/>
</dbReference>
<dbReference type="PANTHER" id="PTHR13780">
    <property type="entry name" value="AMP-ACTIVATED PROTEIN KINASE, GAMMA REGULATORY SUBUNIT"/>
    <property type="match status" value="1"/>
</dbReference>
<dbReference type="EMBL" id="KZ502480">
    <property type="protein sequence ID" value="PKU77958.1"/>
    <property type="molecule type" value="Genomic_DNA"/>
</dbReference>
<keyword evidence="5" id="KW-0808">Transferase</keyword>
<dbReference type="InterPro" id="IPR000644">
    <property type="entry name" value="CBS_dom"/>
</dbReference>
<dbReference type="GO" id="GO:0016301">
    <property type="term" value="F:kinase activity"/>
    <property type="evidence" value="ECO:0007669"/>
    <property type="project" value="UniProtKB-KW"/>
</dbReference>
<dbReference type="SUPFAM" id="SSF54631">
    <property type="entry name" value="CBS-domain pair"/>
    <property type="match status" value="2"/>
</dbReference>
<reference evidence="5 6" key="1">
    <citation type="journal article" date="2016" name="Sci. Rep.">
        <title>The Dendrobium catenatum Lindl. genome sequence provides insights into polysaccharide synthase, floral development and adaptive evolution.</title>
        <authorList>
            <person name="Zhang G.Q."/>
            <person name="Xu Q."/>
            <person name="Bian C."/>
            <person name="Tsai W.C."/>
            <person name="Yeh C.M."/>
            <person name="Liu K.W."/>
            <person name="Yoshida K."/>
            <person name="Zhang L.S."/>
            <person name="Chang S.B."/>
            <person name="Chen F."/>
            <person name="Shi Y."/>
            <person name="Su Y.Y."/>
            <person name="Zhang Y.Q."/>
            <person name="Chen L.J."/>
            <person name="Yin Y."/>
            <person name="Lin M."/>
            <person name="Huang H."/>
            <person name="Deng H."/>
            <person name="Wang Z.W."/>
            <person name="Zhu S.L."/>
            <person name="Zhao X."/>
            <person name="Deng C."/>
            <person name="Niu S.C."/>
            <person name="Huang J."/>
            <person name="Wang M."/>
            <person name="Liu G.H."/>
            <person name="Yang H.J."/>
            <person name="Xiao X.J."/>
            <person name="Hsiao Y.Y."/>
            <person name="Wu W.L."/>
            <person name="Chen Y.Y."/>
            <person name="Mitsuda N."/>
            <person name="Ohme-Takagi M."/>
            <person name="Luo Y.B."/>
            <person name="Van de Peer Y."/>
            <person name="Liu Z.J."/>
        </authorList>
    </citation>
    <scope>NUCLEOTIDE SEQUENCE [LARGE SCALE GENOMIC DNA]</scope>
    <source>
        <tissue evidence="5">The whole plant</tissue>
    </source>
</reference>
<keyword evidence="1" id="KW-0677">Repeat</keyword>
<dbReference type="Pfam" id="PF00571">
    <property type="entry name" value="CBS"/>
    <property type="match status" value="1"/>
</dbReference>
<dbReference type="InterPro" id="IPR050511">
    <property type="entry name" value="AMPK_gamma/SDS23_families"/>
</dbReference>
<dbReference type="Proteomes" id="UP000233837">
    <property type="component" value="Unassembled WGS sequence"/>
</dbReference>
<organism evidence="5 6">
    <name type="scientific">Dendrobium catenatum</name>
    <dbReference type="NCBI Taxonomy" id="906689"/>
    <lineage>
        <taxon>Eukaryota</taxon>
        <taxon>Viridiplantae</taxon>
        <taxon>Streptophyta</taxon>
        <taxon>Embryophyta</taxon>
        <taxon>Tracheophyta</taxon>
        <taxon>Spermatophyta</taxon>
        <taxon>Magnoliopsida</taxon>
        <taxon>Liliopsida</taxon>
        <taxon>Asparagales</taxon>
        <taxon>Orchidaceae</taxon>
        <taxon>Epidendroideae</taxon>
        <taxon>Malaxideae</taxon>
        <taxon>Dendrobiinae</taxon>
        <taxon>Dendrobium</taxon>
    </lineage>
</organism>
<protein>
    <submittedName>
        <fullName evidence="5">SNF1-related protein kinase regulatory subunit gamma-1</fullName>
    </submittedName>
</protein>
<dbReference type="PROSITE" id="PS51371">
    <property type="entry name" value="CBS"/>
    <property type="match status" value="1"/>
</dbReference>
<keyword evidence="5" id="KW-0418">Kinase</keyword>
<dbReference type="AlphaFoldDB" id="A0A2I0WQM4"/>
<evidence type="ECO:0000259" key="4">
    <source>
        <dbReference type="PROSITE" id="PS51371"/>
    </source>
</evidence>
<evidence type="ECO:0000313" key="6">
    <source>
        <dbReference type="Proteomes" id="UP000233837"/>
    </source>
</evidence>
<accession>A0A2I0WQM4</accession>
<gene>
    <name evidence="5" type="primary">KING1</name>
    <name evidence="5" type="ORF">MA16_Dca011578</name>
</gene>
<dbReference type="STRING" id="906689.A0A2I0WQM4"/>
<sequence>MDFSSISTILNDSTDGHKKEVIVLSPTSQFEDASCVCTSSRDSMASGSALQSFLDHISIDPITNFLNTSVLELKLDDCIQDAIRSLYERNVFGAPIVNSVSSDRGNFIDRDIGFIEFSSMVLWSLEEFDKASAESKSDSHGFLSMLEQISQIGQTKVGELAKFFLWEPFFPASPGDSLLRVLLLFSKHRRLKVVPVVESSNSCVVSFITQSSGLDWFDQIADMPISDFGFEKNRALVCIFGDQTVADALHILWENHFDAVPVIGRVTKTLIGFVRRSDIYLLLEDDELYQNRK</sequence>
<proteinExistence type="predicted"/>
<keyword evidence="2 3" id="KW-0129">CBS domain</keyword>